<evidence type="ECO:0000313" key="2">
    <source>
        <dbReference type="Proteomes" id="UP000531231"/>
    </source>
</evidence>
<dbReference type="Proteomes" id="UP000531231">
    <property type="component" value="Unassembled WGS sequence"/>
</dbReference>
<dbReference type="EMBL" id="JACHIL010000003">
    <property type="protein sequence ID" value="MBB5091309.1"/>
    <property type="molecule type" value="Genomic_DNA"/>
</dbReference>
<sequence>MKLTAQDILNALIAYSDDKIWASELAFNGGERRIDFWTLEPHRSKHFRSSAYEIKVSRADFKRDSEEKQQHALSFTDRFWYVTPNGLVDKSEIPEWAGLQEWDGRFFHVRKKAPMRDKVEPTWDFIVSLIRNSGETRRDIGLMKQEIMFLKMRNDRLEQQATIRNDRRMNRYLQSATKRQFVRPAVDEAGRTALAQGGGE</sequence>
<evidence type="ECO:0008006" key="3">
    <source>
        <dbReference type="Google" id="ProtNLM"/>
    </source>
</evidence>
<name>A0A7W8AJ54_9HYPH</name>
<dbReference type="AlphaFoldDB" id="A0A7W8AJ54"/>
<keyword evidence="2" id="KW-1185">Reference proteome</keyword>
<dbReference type="RefSeq" id="WP_151159413.1">
    <property type="nucleotide sequence ID" value="NZ_JACHIL010000003.1"/>
</dbReference>
<proteinExistence type="predicted"/>
<organism evidence="1 2">
    <name type="scientific">Pseudochrobactrum saccharolyticum</name>
    <dbReference type="NCBI Taxonomy" id="354352"/>
    <lineage>
        <taxon>Bacteria</taxon>
        <taxon>Pseudomonadati</taxon>
        <taxon>Pseudomonadota</taxon>
        <taxon>Alphaproteobacteria</taxon>
        <taxon>Hyphomicrobiales</taxon>
        <taxon>Brucellaceae</taxon>
        <taxon>Pseudochrobactrum</taxon>
    </lineage>
</organism>
<accession>A0A7W8AJ54</accession>
<gene>
    <name evidence="1" type="ORF">HNQ68_001850</name>
</gene>
<reference evidence="1 2" key="1">
    <citation type="submission" date="2020-08" db="EMBL/GenBank/DDBJ databases">
        <title>Genomic Encyclopedia of Type Strains, Phase IV (KMG-IV): sequencing the most valuable type-strain genomes for metagenomic binning, comparative biology and taxonomic classification.</title>
        <authorList>
            <person name="Goeker M."/>
        </authorList>
    </citation>
    <scope>NUCLEOTIDE SEQUENCE [LARGE SCALE GENOMIC DNA]</scope>
    <source>
        <strain evidence="1 2">DSM 25620</strain>
    </source>
</reference>
<evidence type="ECO:0000313" key="1">
    <source>
        <dbReference type="EMBL" id="MBB5091309.1"/>
    </source>
</evidence>
<protein>
    <recommendedName>
        <fullName evidence="3">Adenylosuccinate synthase</fullName>
    </recommendedName>
</protein>
<comment type="caution">
    <text evidence="1">The sequence shown here is derived from an EMBL/GenBank/DDBJ whole genome shotgun (WGS) entry which is preliminary data.</text>
</comment>